<dbReference type="RefSeq" id="WP_284101642.1">
    <property type="nucleotide sequence ID" value="NZ_JARRAF010000018.1"/>
</dbReference>
<dbReference type="InterPro" id="IPR048328">
    <property type="entry name" value="Dyp_perox_C"/>
</dbReference>
<protein>
    <submittedName>
        <fullName evidence="9">Dyp-type peroxidase</fullName>
        <ecNumber evidence="9">1.11.1.-</ecNumber>
    </submittedName>
</protein>
<dbReference type="GO" id="GO:0004601">
    <property type="term" value="F:peroxidase activity"/>
    <property type="evidence" value="ECO:0007669"/>
    <property type="project" value="UniProtKB-KW"/>
</dbReference>
<dbReference type="NCBIfam" id="TIGR01413">
    <property type="entry name" value="Dyp_perox_fam"/>
    <property type="match status" value="1"/>
</dbReference>
<comment type="cofactor">
    <cofactor evidence="1">
        <name>heme b</name>
        <dbReference type="ChEBI" id="CHEBI:60344"/>
    </cofactor>
</comment>
<dbReference type="PANTHER" id="PTHR30521:SF0">
    <property type="entry name" value="DYP-TYPE PEROXIDASE FAMILY PROTEIN"/>
    <property type="match status" value="1"/>
</dbReference>
<dbReference type="PANTHER" id="PTHR30521">
    <property type="entry name" value="DEFERROCHELATASE/PEROXIDASE"/>
    <property type="match status" value="1"/>
</dbReference>
<accession>A0ABT7DZ44</accession>
<evidence type="ECO:0000256" key="1">
    <source>
        <dbReference type="ARBA" id="ARBA00001970"/>
    </source>
</evidence>
<evidence type="ECO:0000313" key="9">
    <source>
        <dbReference type="EMBL" id="MDK2125330.1"/>
    </source>
</evidence>
<dbReference type="EC" id="1.11.1.-" evidence="9"/>
<dbReference type="InterPro" id="IPR006314">
    <property type="entry name" value="Dyp_peroxidase"/>
</dbReference>
<dbReference type="InterPro" id="IPR048327">
    <property type="entry name" value="Dyp_perox_N"/>
</dbReference>
<comment type="similarity">
    <text evidence="6">Belongs to the DyP-type peroxidase family.</text>
</comment>
<evidence type="ECO:0000313" key="10">
    <source>
        <dbReference type="Proteomes" id="UP001172778"/>
    </source>
</evidence>
<feature type="domain" description="Dyp-type peroxidase N-terminal" evidence="7">
    <location>
        <begin position="51"/>
        <end position="138"/>
    </location>
</feature>
<keyword evidence="3" id="KW-0479">Metal-binding</keyword>
<evidence type="ECO:0000256" key="4">
    <source>
        <dbReference type="ARBA" id="ARBA00023002"/>
    </source>
</evidence>
<evidence type="ECO:0000256" key="2">
    <source>
        <dbReference type="ARBA" id="ARBA00022559"/>
    </source>
</evidence>
<evidence type="ECO:0000256" key="3">
    <source>
        <dbReference type="ARBA" id="ARBA00022723"/>
    </source>
</evidence>
<dbReference type="Pfam" id="PF20628">
    <property type="entry name" value="Dyp_perox_C"/>
    <property type="match status" value="1"/>
</dbReference>
<reference evidence="9" key="1">
    <citation type="submission" date="2023-03" db="EMBL/GenBank/DDBJ databases">
        <title>Chitinimonas shenzhenensis gen. nov., sp. nov., a novel member of family Burkholderiaceae isolated from activated sludge collected in Shen Zhen, China.</title>
        <authorList>
            <person name="Wang X."/>
        </authorList>
    </citation>
    <scope>NUCLEOTIDE SEQUENCE</scope>
    <source>
        <strain evidence="9">DQS-5</strain>
    </source>
</reference>
<evidence type="ECO:0000256" key="6">
    <source>
        <dbReference type="ARBA" id="ARBA00025737"/>
    </source>
</evidence>
<dbReference type="Pfam" id="PF04261">
    <property type="entry name" value="Dyp_perox_N"/>
    <property type="match status" value="1"/>
</dbReference>
<evidence type="ECO:0000259" key="7">
    <source>
        <dbReference type="Pfam" id="PF04261"/>
    </source>
</evidence>
<dbReference type="InterPro" id="IPR011008">
    <property type="entry name" value="Dimeric_a/b-barrel"/>
</dbReference>
<sequence>MPTPPLAQSAICAPAHGHALFLTFNRQPECSPEHCRLQLGQIALLLDQWASRDPAARNCWAIGIGVASWASLIGPRQPRLLAGFPQFANAIHPAPDTPHDLFLHLRSEKQDWCFEAGQQIESALRGSFTLASSTAGFRYLDSRDLTGFVDGTENPEPDARPSVALVADDDEFNGGSYLHVQRYVHDLERWRELDVATQEKIIGRTKQDDQELDDDTKPENAHIARVVIEEDGEELEIVRQSMPYGTVGGEKGLYFVSYCKTPATFNRMLERMVCNQQGPADRLLFFSRAVEGGAYFVPPKAMLAGWI</sequence>
<evidence type="ECO:0000256" key="5">
    <source>
        <dbReference type="ARBA" id="ARBA00023004"/>
    </source>
</evidence>
<dbReference type="PROSITE" id="PS51404">
    <property type="entry name" value="DYP_PEROXIDASE"/>
    <property type="match status" value="1"/>
</dbReference>
<keyword evidence="4 9" id="KW-0560">Oxidoreductase</keyword>
<gene>
    <name evidence="9" type="ORF">PZA18_14835</name>
</gene>
<organism evidence="9 10">
    <name type="scientific">Parachitinimonas caeni</name>
    <dbReference type="NCBI Taxonomy" id="3031301"/>
    <lineage>
        <taxon>Bacteria</taxon>
        <taxon>Pseudomonadati</taxon>
        <taxon>Pseudomonadota</taxon>
        <taxon>Betaproteobacteria</taxon>
        <taxon>Neisseriales</taxon>
        <taxon>Chitinibacteraceae</taxon>
        <taxon>Parachitinimonas</taxon>
    </lineage>
</organism>
<keyword evidence="10" id="KW-1185">Reference proteome</keyword>
<keyword evidence="5" id="KW-0408">Iron</keyword>
<proteinExistence type="inferred from homology"/>
<dbReference type="EMBL" id="JARRAF010000018">
    <property type="protein sequence ID" value="MDK2125330.1"/>
    <property type="molecule type" value="Genomic_DNA"/>
</dbReference>
<dbReference type="Proteomes" id="UP001172778">
    <property type="component" value="Unassembled WGS sequence"/>
</dbReference>
<feature type="domain" description="Dyp-type peroxidase C-terminal" evidence="8">
    <location>
        <begin position="141"/>
        <end position="300"/>
    </location>
</feature>
<comment type="caution">
    <text evidence="9">The sequence shown here is derived from an EMBL/GenBank/DDBJ whole genome shotgun (WGS) entry which is preliminary data.</text>
</comment>
<keyword evidence="2 9" id="KW-0575">Peroxidase</keyword>
<name>A0ABT7DZ44_9NEIS</name>
<dbReference type="SUPFAM" id="SSF54909">
    <property type="entry name" value="Dimeric alpha+beta barrel"/>
    <property type="match status" value="1"/>
</dbReference>
<evidence type="ECO:0000259" key="8">
    <source>
        <dbReference type="Pfam" id="PF20628"/>
    </source>
</evidence>